<reference evidence="2 3" key="1">
    <citation type="submission" date="2021-12" db="EMBL/GenBank/DDBJ databases">
        <title>Discovery of the Pendulisporaceae a myxobacterial family with distinct sporulation behavior and unique specialized metabolism.</title>
        <authorList>
            <person name="Garcia R."/>
            <person name="Popoff A."/>
            <person name="Bader C.D."/>
            <person name="Loehr J."/>
            <person name="Walesch S."/>
            <person name="Walt C."/>
            <person name="Boldt J."/>
            <person name="Bunk B."/>
            <person name="Haeckl F.J.F.P.J."/>
            <person name="Gunesch A.P."/>
            <person name="Birkelbach J."/>
            <person name="Nuebel U."/>
            <person name="Pietschmann T."/>
            <person name="Bach T."/>
            <person name="Mueller R."/>
        </authorList>
    </citation>
    <scope>NUCLEOTIDE SEQUENCE [LARGE SCALE GENOMIC DNA]</scope>
    <source>
        <strain evidence="2 3">MSr12523</strain>
    </source>
</reference>
<name>A0ABZ2K6Y1_9BACT</name>
<sequence length="272" mass="28182">MKAEIAEAMGQAPAERRARARAVVVHEGDEWIVDLTTEMGGPPHHRTLRAGTCGELGSAVATVLALEVSGGQRHELAPPPAAPASEKPRDEGPSTRRGGEASKRQFALSLGAAGATGATGDASLGVGGAISWLPARWRVELAVVYFPPTEVARGDLGIRGDFDLVAGSVGGCYTFVLGAVSLGPCLGAEVGRLHASGSGSAVRTSSESASLWLAGKAGGLAVWQLGRFALRMQLDSIIPSSRDRYLIERVGEVYRPPALGGRVTLGAEMHFP</sequence>
<organism evidence="2 3">
    <name type="scientific">Pendulispora brunnea</name>
    <dbReference type="NCBI Taxonomy" id="2905690"/>
    <lineage>
        <taxon>Bacteria</taxon>
        <taxon>Pseudomonadati</taxon>
        <taxon>Myxococcota</taxon>
        <taxon>Myxococcia</taxon>
        <taxon>Myxococcales</taxon>
        <taxon>Sorangiineae</taxon>
        <taxon>Pendulisporaceae</taxon>
        <taxon>Pendulispora</taxon>
    </lineage>
</organism>
<accession>A0ABZ2K6Y1</accession>
<evidence type="ECO:0000256" key="1">
    <source>
        <dbReference type="SAM" id="MobiDB-lite"/>
    </source>
</evidence>
<proteinExistence type="predicted"/>
<dbReference type="EMBL" id="CP089982">
    <property type="protein sequence ID" value="WXA94442.1"/>
    <property type="molecule type" value="Genomic_DNA"/>
</dbReference>
<protein>
    <submittedName>
        <fullName evidence="2">Uncharacterized protein</fullName>
    </submittedName>
</protein>
<evidence type="ECO:0000313" key="3">
    <source>
        <dbReference type="Proteomes" id="UP001379533"/>
    </source>
</evidence>
<feature type="region of interest" description="Disordered" evidence="1">
    <location>
        <begin position="70"/>
        <end position="101"/>
    </location>
</feature>
<keyword evidence="3" id="KW-1185">Reference proteome</keyword>
<dbReference type="Proteomes" id="UP001379533">
    <property type="component" value="Chromosome"/>
</dbReference>
<evidence type="ECO:0000313" key="2">
    <source>
        <dbReference type="EMBL" id="WXA94442.1"/>
    </source>
</evidence>
<dbReference type="RefSeq" id="WP_394845048.1">
    <property type="nucleotide sequence ID" value="NZ_CP089982.1"/>
</dbReference>
<feature type="compositionally biased region" description="Basic and acidic residues" evidence="1">
    <location>
        <begin position="86"/>
        <end position="101"/>
    </location>
</feature>
<gene>
    <name evidence="2" type="ORF">LZC95_49350</name>
</gene>